<dbReference type="InterPro" id="IPR035952">
    <property type="entry name" value="Rhomboid-like_sf"/>
</dbReference>
<dbReference type="GO" id="GO:0004252">
    <property type="term" value="F:serine-type endopeptidase activity"/>
    <property type="evidence" value="ECO:0007669"/>
    <property type="project" value="InterPro"/>
</dbReference>
<keyword evidence="5 7" id="KW-1133">Transmembrane helix</keyword>
<feature type="transmembrane region" description="Helical" evidence="7">
    <location>
        <begin position="56"/>
        <end position="78"/>
    </location>
</feature>
<proteinExistence type="predicted"/>
<evidence type="ECO:0000259" key="8">
    <source>
        <dbReference type="Pfam" id="PF01694"/>
    </source>
</evidence>
<evidence type="ECO:0000256" key="3">
    <source>
        <dbReference type="ARBA" id="ARBA00022519"/>
    </source>
</evidence>
<feature type="transmembrane region" description="Helical" evidence="7">
    <location>
        <begin position="12"/>
        <end position="30"/>
    </location>
</feature>
<name>A0A4R1L055_9PAST</name>
<feature type="transmembrane region" description="Helical" evidence="7">
    <location>
        <begin position="115"/>
        <end position="135"/>
    </location>
</feature>
<feature type="transmembrane region" description="Helical" evidence="7">
    <location>
        <begin position="90"/>
        <end position="109"/>
    </location>
</feature>
<reference evidence="9 10" key="1">
    <citation type="submission" date="2019-03" db="EMBL/GenBank/DDBJ databases">
        <title>Genomic Encyclopedia of Type Strains, Phase IV (KMG-IV): sequencing the most valuable type-strain genomes for metagenomic binning, comparative biology and taxonomic classification.</title>
        <authorList>
            <person name="Goeker M."/>
        </authorList>
    </citation>
    <scope>NUCLEOTIDE SEQUENCE [LARGE SCALE GENOMIC DNA]</scope>
    <source>
        <strain evidence="9 10">DSM 10053</strain>
    </source>
</reference>
<dbReference type="EMBL" id="SMGJ01000001">
    <property type="protein sequence ID" value="TCK71252.1"/>
    <property type="molecule type" value="Genomic_DNA"/>
</dbReference>
<dbReference type="PANTHER" id="PTHR43066">
    <property type="entry name" value="RHOMBOID-RELATED PROTEIN"/>
    <property type="match status" value="1"/>
</dbReference>
<dbReference type="Proteomes" id="UP000295496">
    <property type="component" value="Unassembled WGS sequence"/>
</dbReference>
<dbReference type="SUPFAM" id="SSF144091">
    <property type="entry name" value="Rhomboid-like"/>
    <property type="match status" value="1"/>
</dbReference>
<keyword evidence="6 7" id="KW-0472">Membrane</keyword>
<keyword evidence="10" id="KW-1185">Reference proteome</keyword>
<dbReference type="OrthoDB" id="9778341at2"/>
<evidence type="ECO:0000256" key="7">
    <source>
        <dbReference type="SAM" id="Phobius"/>
    </source>
</evidence>
<evidence type="ECO:0000313" key="9">
    <source>
        <dbReference type="EMBL" id="TCK71252.1"/>
    </source>
</evidence>
<dbReference type="GO" id="GO:0016020">
    <property type="term" value="C:membrane"/>
    <property type="evidence" value="ECO:0007669"/>
    <property type="project" value="UniProtKB-SubCell"/>
</dbReference>
<gene>
    <name evidence="9" type="ORF">EV692_0320</name>
</gene>
<evidence type="ECO:0000256" key="2">
    <source>
        <dbReference type="ARBA" id="ARBA00022475"/>
    </source>
</evidence>
<dbReference type="InterPro" id="IPR022764">
    <property type="entry name" value="Peptidase_S54_rhomboid_dom"/>
</dbReference>
<feature type="transmembrane region" description="Helical" evidence="7">
    <location>
        <begin position="147"/>
        <end position="165"/>
    </location>
</feature>
<keyword evidence="3" id="KW-0997">Cell inner membrane</keyword>
<dbReference type="Gene3D" id="1.20.1540.10">
    <property type="entry name" value="Rhomboid-like"/>
    <property type="match status" value="1"/>
</dbReference>
<evidence type="ECO:0000256" key="1">
    <source>
        <dbReference type="ARBA" id="ARBA00004141"/>
    </source>
</evidence>
<comment type="caution">
    <text evidence="9">The sequence shown here is derived from an EMBL/GenBank/DDBJ whole genome shotgun (WGS) entry which is preliminary data.</text>
</comment>
<protein>
    <submittedName>
        <fullName evidence="9">GlpG protein</fullName>
    </submittedName>
</protein>
<feature type="transmembrane region" description="Helical" evidence="7">
    <location>
        <begin position="171"/>
        <end position="188"/>
    </location>
</feature>
<comment type="subcellular location">
    <subcellularLocation>
        <location evidence="1">Membrane</location>
        <topology evidence="1">Multi-pass membrane protein</topology>
    </subcellularLocation>
</comment>
<keyword evidence="2" id="KW-1003">Cell membrane</keyword>
<feature type="domain" description="Peptidase S54 rhomboid" evidence="8">
    <location>
        <begin position="51"/>
        <end position="188"/>
    </location>
</feature>
<accession>A0A4R1L055</accession>
<sequence length="191" mass="21363">MLSSFRSHPAKFTLFITALCVILYIIGNTIDLETEVLLNTMHFPADQFEQQDYWRYLSHTLIHLSITHIGFNLAWWWLFGAAIEKRFGSFTLILLYLVSGIGSGVVQNWSTGPWFFGLSGVVYAVMGFVFCVDKFSPNTQFDLPEGFFTMLMVGIAFGFISPLIGVEMGNAAHISGLIIGLIFGFLRAKIG</sequence>
<dbReference type="AlphaFoldDB" id="A0A4R1L055"/>
<keyword evidence="4 7" id="KW-0812">Transmembrane</keyword>
<dbReference type="PANTHER" id="PTHR43066:SF26">
    <property type="entry name" value="RHOMBOID PROTEASE GLPG"/>
    <property type="match status" value="1"/>
</dbReference>
<evidence type="ECO:0000256" key="5">
    <source>
        <dbReference type="ARBA" id="ARBA00022989"/>
    </source>
</evidence>
<evidence type="ECO:0000256" key="6">
    <source>
        <dbReference type="ARBA" id="ARBA00023136"/>
    </source>
</evidence>
<evidence type="ECO:0000313" key="10">
    <source>
        <dbReference type="Proteomes" id="UP000295496"/>
    </source>
</evidence>
<dbReference type="Pfam" id="PF01694">
    <property type="entry name" value="Rhomboid"/>
    <property type="match status" value="1"/>
</dbReference>
<organism evidence="9 10">
    <name type="scientific">Lonepinella koalarum</name>
    <dbReference type="NCBI Taxonomy" id="53417"/>
    <lineage>
        <taxon>Bacteria</taxon>
        <taxon>Pseudomonadati</taxon>
        <taxon>Pseudomonadota</taxon>
        <taxon>Gammaproteobacteria</taxon>
        <taxon>Pasteurellales</taxon>
        <taxon>Pasteurellaceae</taxon>
        <taxon>Lonepinella</taxon>
    </lineage>
</organism>
<evidence type="ECO:0000256" key="4">
    <source>
        <dbReference type="ARBA" id="ARBA00022692"/>
    </source>
</evidence>